<dbReference type="PANTHER" id="PTHR43304:SF1">
    <property type="entry name" value="PAC DOMAIN-CONTAINING PROTEIN"/>
    <property type="match status" value="1"/>
</dbReference>
<dbReference type="AlphaFoldDB" id="A0A9D7PQL1"/>
<dbReference type="PROSITE" id="PS50112">
    <property type="entry name" value="PAS"/>
    <property type="match status" value="6"/>
</dbReference>
<dbReference type="Proteomes" id="UP000886689">
    <property type="component" value="Unassembled WGS sequence"/>
</dbReference>
<feature type="transmembrane region" description="Helical" evidence="7">
    <location>
        <begin position="123"/>
        <end position="143"/>
    </location>
</feature>
<dbReference type="PRINTS" id="PR00344">
    <property type="entry name" value="BCTRLSENSOR"/>
</dbReference>
<evidence type="ECO:0000313" key="12">
    <source>
        <dbReference type="Proteomes" id="UP000886689"/>
    </source>
</evidence>
<feature type="transmembrane region" description="Helical" evidence="7">
    <location>
        <begin position="150"/>
        <end position="167"/>
    </location>
</feature>
<dbReference type="EC" id="2.7.13.3" evidence="2"/>
<evidence type="ECO:0000259" key="10">
    <source>
        <dbReference type="PROSITE" id="PS50113"/>
    </source>
</evidence>
<feature type="domain" description="Histidine kinase" evidence="8">
    <location>
        <begin position="1030"/>
        <end position="1244"/>
    </location>
</feature>
<evidence type="ECO:0000256" key="1">
    <source>
        <dbReference type="ARBA" id="ARBA00000085"/>
    </source>
</evidence>
<dbReference type="InterPro" id="IPR052162">
    <property type="entry name" value="Sensor_kinase/Photoreceptor"/>
</dbReference>
<organism evidence="11 12">
    <name type="scientific">Candidatus Proximibacter danicus</name>
    <dbReference type="NCBI Taxonomy" id="2954365"/>
    <lineage>
        <taxon>Bacteria</taxon>
        <taxon>Pseudomonadati</taxon>
        <taxon>Pseudomonadota</taxon>
        <taxon>Betaproteobacteria</taxon>
        <taxon>Candidatus Proximibacter</taxon>
    </lineage>
</organism>
<dbReference type="Pfam" id="PF13426">
    <property type="entry name" value="PAS_9"/>
    <property type="match status" value="2"/>
</dbReference>
<dbReference type="GO" id="GO:0006355">
    <property type="term" value="P:regulation of DNA-templated transcription"/>
    <property type="evidence" value="ECO:0007669"/>
    <property type="project" value="InterPro"/>
</dbReference>
<dbReference type="Gene3D" id="1.10.287.130">
    <property type="match status" value="1"/>
</dbReference>
<dbReference type="PROSITE" id="PS50109">
    <property type="entry name" value="HIS_KIN"/>
    <property type="match status" value="1"/>
</dbReference>
<feature type="domain" description="PAS" evidence="9">
    <location>
        <begin position="867"/>
        <end position="916"/>
    </location>
</feature>
<name>A0A9D7PQL1_9PROT</name>
<evidence type="ECO:0000256" key="2">
    <source>
        <dbReference type="ARBA" id="ARBA00012438"/>
    </source>
</evidence>
<keyword evidence="7" id="KW-0812">Transmembrane</keyword>
<dbReference type="Pfam" id="PF08448">
    <property type="entry name" value="PAS_4"/>
    <property type="match status" value="2"/>
</dbReference>
<dbReference type="InterPro" id="IPR036097">
    <property type="entry name" value="HisK_dim/P_sf"/>
</dbReference>
<comment type="catalytic activity">
    <reaction evidence="1">
        <text>ATP + protein L-histidine = ADP + protein N-phospho-L-histidine.</text>
        <dbReference type="EC" id="2.7.13.3"/>
    </reaction>
</comment>
<dbReference type="PANTHER" id="PTHR43304">
    <property type="entry name" value="PHYTOCHROME-LIKE PROTEIN CPH1"/>
    <property type="match status" value="1"/>
</dbReference>
<gene>
    <name evidence="11" type="ORF">IPL58_01160</name>
</gene>
<keyword evidence="6" id="KW-0175">Coiled coil</keyword>
<feature type="transmembrane region" description="Helical" evidence="7">
    <location>
        <begin position="179"/>
        <end position="200"/>
    </location>
</feature>
<dbReference type="InterPro" id="IPR004358">
    <property type="entry name" value="Sig_transdc_His_kin-like_C"/>
</dbReference>
<comment type="caution">
    <text evidence="11">The sequence shown here is derived from an EMBL/GenBank/DDBJ whole genome shotgun (WGS) entry which is preliminary data.</text>
</comment>
<sequence length="1266" mass="140784">MTFEFSLQTAILGALGSSAILAATLGYLWRIDSSRRALLFWCLAFVAQSLRLAAQLGVTMGISALWFVTDVLFAVVTLFIWLGTCALSGHRSRYRFLAGLLALALLWNFLASRQELSFLARTFPLYGIATAVMLQAAASLFLLARTLPGIGYRGLGILFGLLGLHYLDYPFLRTVDWFAPIGFSLAATLMLCMGIAMLFITLRRQHVELVDAASRLQQESFERRETEYRYQTLVDELDEGIIVVGCNDQVITANPSASRMLDVPLDELRGSAIRARPLSLFCEDGSALAETDYPLYRALRNGTPCAAEIYRLLRGDGQSLWLTINAHPLVRDGEVLPYAAIVSFSDVSERKVAERNLLASELRFRSIFEAVSGIAVQGYDPSRNVIYWNRTSEQFYGYSRDEALGRKIDDLIVHSNDAENFRRDLDRSIARGQAPEAGECSAKRRDGSLLSVYSTQVLISNLAGDPEIYRIDIDLSDIQRLQQEVQEFSERFRAIAESSELGVVVTDKAANFVYCNPRYLTLVDSTMEEIHSGAWITHLHPDDREPMRQRWRNAVATHTGFSMERRVILGDGGLIWANAHIVPIHSLQGEFRGFVATVEDITARKNAEEALRRNEEKFRATFDQAFQFIGLMNTDGILLDANRTALAFAGIAPEDVIGKPFAESPWWHEPEAREKLLNAIALATNGELVRFETTHTDHKGVRHYIDFSLKPVIDSTGKVQLLIPEGRDITPLKAAEAALRASEARFSGAFHASLDYITISRLDTGEIIDVNEAFERITGWTRDYAIGRTSSDLGIWVSSTCRQEAIDKLKREGYLREYPMQLGTKSGAALECVLNASLINVGESQLLLGVVRDVTAQRRAEEILRQSEENLSHIVHYSPASLVITDAETGRIIDFNLAWQALLGYTREQVIGKTSLEFGLWADEADRARLYQELADNGGQIDRFECCYRRADGSLLYVLNSGRQFDIGGRPSYLWSVTDITPRHELEERMAALNSELEERVEARTEELRHAQDELIRAEKLAALGALVAGVAHELNTPIGNSVMVASTLHEKTVDFLALVADGALKRSSLNTYLEAAETASDLLLRSLSQARNLVASFKQVAVDQTSDQRRRFDLREVVVEILTTLSPTLRKTPFTISIDIPEHVVMDSFPGAFGQVITNFVTNALLHAFDGRSAGTIAIRAELSGKDQLVMTVSDDGIGIGDEDLRRIFDPFFTTKLGKGGSGLGLNIVYNIVNRVLGGKISVKLPWHGHDVYAYNAIVCAGQHQ</sequence>
<evidence type="ECO:0000256" key="5">
    <source>
        <dbReference type="ARBA" id="ARBA00022777"/>
    </source>
</evidence>
<feature type="transmembrane region" description="Helical" evidence="7">
    <location>
        <begin position="64"/>
        <end position="82"/>
    </location>
</feature>
<evidence type="ECO:0000259" key="8">
    <source>
        <dbReference type="PROSITE" id="PS50109"/>
    </source>
</evidence>
<evidence type="ECO:0000256" key="4">
    <source>
        <dbReference type="ARBA" id="ARBA00022679"/>
    </source>
</evidence>
<dbReference type="InterPro" id="IPR013655">
    <property type="entry name" value="PAS_fold_3"/>
</dbReference>
<keyword evidence="3" id="KW-0597">Phosphoprotein</keyword>
<dbReference type="NCBIfam" id="TIGR00229">
    <property type="entry name" value="sensory_box"/>
    <property type="match status" value="6"/>
</dbReference>
<keyword evidence="7" id="KW-1133">Transmembrane helix</keyword>
<feature type="transmembrane region" description="Helical" evidence="7">
    <location>
        <begin position="6"/>
        <end position="29"/>
    </location>
</feature>
<dbReference type="InterPro" id="IPR005467">
    <property type="entry name" value="His_kinase_dom"/>
</dbReference>
<dbReference type="InterPro" id="IPR013767">
    <property type="entry name" value="PAS_fold"/>
</dbReference>
<dbReference type="PROSITE" id="PS50113">
    <property type="entry name" value="PAC"/>
    <property type="match status" value="4"/>
</dbReference>
<feature type="domain" description="PAC" evidence="10">
    <location>
        <begin position="689"/>
        <end position="741"/>
    </location>
</feature>
<dbReference type="SMART" id="SM00091">
    <property type="entry name" value="PAS"/>
    <property type="match status" value="6"/>
</dbReference>
<dbReference type="Gene3D" id="3.30.565.10">
    <property type="entry name" value="Histidine kinase-like ATPase, C-terminal domain"/>
    <property type="match status" value="1"/>
</dbReference>
<dbReference type="Pfam" id="PF00989">
    <property type="entry name" value="PAS"/>
    <property type="match status" value="1"/>
</dbReference>
<keyword evidence="7" id="KW-0472">Membrane</keyword>
<evidence type="ECO:0000256" key="6">
    <source>
        <dbReference type="SAM" id="Coils"/>
    </source>
</evidence>
<accession>A0A9D7PQL1</accession>
<feature type="coiled-coil region" evidence="6">
    <location>
        <begin position="471"/>
        <end position="498"/>
    </location>
</feature>
<feature type="coiled-coil region" evidence="6">
    <location>
        <begin position="983"/>
        <end position="1021"/>
    </location>
</feature>
<dbReference type="InterPro" id="IPR001610">
    <property type="entry name" value="PAC"/>
</dbReference>
<dbReference type="InterPro" id="IPR013656">
    <property type="entry name" value="PAS_4"/>
</dbReference>
<dbReference type="InterPro" id="IPR036890">
    <property type="entry name" value="HATPase_C_sf"/>
</dbReference>
<dbReference type="SMART" id="SM00086">
    <property type="entry name" value="PAC"/>
    <property type="match status" value="6"/>
</dbReference>
<dbReference type="GO" id="GO:0000155">
    <property type="term" value="F:phosphorelay sensor kinase activity"/>
    <property type="evidence" value="ECO:0007669"/>
    <property type="project" value="InterPro"/>
</dbReference>
<feature type="transmembrane region" description="Helical" evidence="7">
    <location>
        <begin position="94"/>
        <end position="111"/>
    </location>
</feature>
<feature type="domain" description="PAC" evidence="10">
    <location>
        <begin position="816"/>
        <end position="866"/>
    </location>
</feature>
<dbReference type="InterPro" id="IPR000700">
    <property type="entry name" value="PAS-assoc_C"/>
</dbReference>
<dbReference type="CDD" id="cd00130">
    <property type="entry name" value="PAS"/>
    <property type="match status" value="6"/>
</dbReference>
<feature type="domain" description="PAC" evidence="10">
    <location>
        <begin position="561"/>
        <end position="613"/>
    </location>
</feature>
<evidence type="ECO:0000259" key="9">
    <source>
        <dbReference type="PROSITE" id="PS50112"/>
    </source>
</evidence>
<protein>
    <recommendedName>
        <fullName evidence="2">histidine kinase</fullName>
        <ecNumber evidence="2">2.7.13.3</ecNumber>
    </recommendedName>
</protein>
<feature type="domain" description="PAS" evidence="9">
    <location>
        <begin position="614"/>
        <end position="687"/>
    </location>
</feature>
<dbReference type="InterPro" id="IPR003594">
    <property type="entry name" value="HATPase_dom"/>
</dbReference>
<dbReference type="Pfam" id="PF08447">
    <property type="entry name" value="PAS_3"/>
    <property type="match status" value="1"/>
</dbReference>
<dbReference type="Pfam" id="PF02518">
    <property type="entry name" value="HATPase_c"/>
    <property type="match status" value="1"/>
</dbReference>
<keyword evidence="5" id="KW-0418">Kinase</keyword>
<feature type="domain" description="PAS" evidence="9">
    <location>
        <begin position="360"/>
        <end position="432"/>
    </location>
</feature>
<proteinExistence type="predicted"/>
<feature type="domain" description="PAS" evidence="9">
    <location>
        <begin position="226"/>
        <end position="302"/>
    </location>
</feature>
<dbReference type="SUPFAM" id="SSF55785">
    <property type="entry name" value="PYP-like sensor domain (PAS domain)"/>
    <property type="match status" value="6"/>
</dbReference>
<evidence type="ECO:0000256" key="3">
    <source>
        <dbReference type="ARBA" id="ARBA00022553"/>
    </source>
</evidence>
<keyword evidence="4" id="KW-0808">Transferase</keyword>
<dbReference type="SUPFAM" id="SSF47384">
    <property type="entry name" value="Homodimeric domain of signal transducing histidine kinase"/>
    <property type="match status" value="1"/>
</dbReference>
<feature type="domain" description="PAS" evidence="9">
    <location>
        <begin position="488"/>
        <end position="558"/>
    </location>
</feature>
<dbReference type="EMBL" id="JADJUC010000001">
    <property type="protein sequence ID" value="MBK8522852.1"/>
    <property type="molecule type" value="Genomic_DNA"/>
</dbReference>
<feature type="domain" description="PAS" evidence="9">
    <location>
        <begin position="742"/>
        <end position="789"/>
    </location>
</feature>
<dbReference type="SUPFAM" id="SSF55874">
    <property type="entry name" value="ATPase domain of HSP90 chaperone/DNA topoisomerase II/histidine kinase"/>
    <property type="match status" value="1"/>
</dbReference>
<dbReference type="InterPro" id="IPR035965">
    <property type="entry name" value="PAS-like_dom_sf"/>
</dbReference>
<dbReference type="InterPro" id="IPR000014">
    <property type="entry name" value="PAS"/>
</dbReference>
<feature type="domain" description="PAC" evidence="10">
    <location>
        <begin position="306"/>
        <end position="359"/>
    </location>
</feature>
<dbReference type="Gene3D" id="3.30.450.20">
    <property type="entry name" value="PAS domain"/>
    <property type="match status" value="6"/>
</dbReference>
<evidence type="ECO:0000313" key="11">
    <source>
        <dbReference type="EMBL" id="MBK8522852.1"/>
    </source>
</evidence>
<dbReference type="SMART" id="SM00387">
    <property type="entry name" value="HATPase_c"/>
    <property type="match status" value="1"/>
</dbReference>
<reference evidence="11" key="1">
    <citation type="submission" date="2020-10" db="EMBL/GenBank/DDBJ databases">
        <title>Connecting structure to function with the recovery of over 1000 high-quality activated sludge metagenome-assembled genomes encoding full-length rRNA genes using long-read sequencing.</title>
        <authorList>
            <person name="Singleton C.M."/>
            <person name="Petriglieri F."/>
            <person name="Kristensen J.M."/>
            <person name="Kirkegaard R.H."/>
            <person name="Michaelsen T.Y."/>
            <person name="Andersen M.H."/>
            <person name="Karst S.M."/>
            <person name="Dueholm M.S."/>
            <person name="Nielsen P.H."/>
            <person name="Albertsen M."/>
        </authorList>
    </citation>
    <scope>NUCLEOTIDE SEQUENCE</scope>
    <source>
        <strain evidence="11">Hirt_18-Q3-R61-65_BATAC.395</strain>
    </source>
</reference>
<evidence type="ECO:0000256" key="7">
    <source>
        <dbReference type="SAM" id="Phobius"/>
    </source>
</evidence>